<protein>
    <submittedName>
        <fullName evidence="2">Uncharacterized protein</fullName>
    </submittedName>
</protein>
<name>A0AAD5VSG9_9AGAR</name>
<feature type="region of interest" description="Disordered" evidence="1">
    <location>
        <begin position="62"/>
        <end position="101"/>
    </location>
</feature>
<sequence>MDKMDTRSNNADLTQPLVPTSTIIEAHWKVQPDNHLTSQNLHVEPVELQSTQYKHVSFADRTSVEPVKDSSHKSSPLTPISSEEGAGDTSADRGLSEDSLDLPGFEEVHKIKWTYERGQQKSIYNKGIKYRSYRSESSTPLEQPPPAPASYDIPVHSLYAHATIHPNTSKKLVDIWVHIQQPGKGTTWKKIVRGYHHEFAGTTYYVGCKPNALASWVKHFSP</sequence>
<organism evidence="2 3">
    <name type="scientific">Leucocoprinus birnbaumii</name>
    <dbReference type="NCBI Taxonomy" id="56174"/>
    <lineage>
        <taxon>Eukaryota</taxon>
        <taxon>Fungi</taxon>
        <taxon>Dikarya</taxon>
        <taxon>Basidiomycota</taxon>
        <taxon>Agaricomycotina</taxon>
        <taxon>Agaricomycetes</taxon>
        <taxon>Agaricomycetidae</taxon>
        <taxon>Agaricales</taxon>
        <taxon>Agaricineae</taxon>
        <taxon>Agaricaceae</taxon>
        <taxon>Leucocoprinus</taxon>
    </lineage>
</organism>
<keyword evidence="3" id="KW-1185">Reference proteome</keyword>
<gene>
    <name evidence="2" type="ORF">NP233_g7130</name>
</gene>
<evidence type="ECO:0000313" key="2">
    <source>
        <dbReference type="EMBL" id="KAJ3566233.1"/>
    </source>
</evidence>
<dbReference type="EMBL" id="JANIEX010000503">
    <property type="protein sequence ID" value="KAJ3566233.1"/>
    <property type="molecule type" value="Genomic_DNA"/>
</dbReference>
<evidence type="ECO:0000256" key="1">
    <source>
        <dbReference type="SAM" id="MobiDB-lite"/>
    </source>
</evidence>
<accession>A0AAD5VSG9</accession>
<comment type="caution">
    <text evidence="2">The sequence shown here is derived from an EMBL/GenBank/DDBJ whole genome shotgun (WGS) entry which is preliminary data.</text>
</comment>
<dbReference type="Proteomes" id="UP001213000">
    <property type="component" value="Unassembled WGS sequence"/>
</dbReference>
<evidence type="ECO:0000313" key="3">
    <source>
        <dbReference type="Proteomes" id="UP001213000"/>
    </source>
</evidence>
<reference evidence="2" key="1">
    <citation type="submission" date="2022-07" db="EMBL/GenBank/DDBJ databases">
        <title>Genome Sequence of Leucocoprinus birnbaumii.</title>
        <authorList>
            <person name="Buettner E."/>
        </authorList>
    </citation>
    <scope>NUCLEOTIDE SEQUENCE</scope>
    <source>
        <strain evidence="2">VT141</strain>
    </source>
</reference>
<proteinExistence type="predicted"/>
<dbReference type="AlphaFoldDB" id="A0AAD5VSG9"/>
<feature type="compositionally biased region" description="Basic and acidic residues" evidence="1">
    <location>
        <begin position="62"/>
        <end position="72"/>
    </location>
</feature>